<keyword evidence="3" id="KW-1185">Reference proteome</keyword>
<dbReference type="Proteomes" id="UP000595140">
    <property type="component" value="Unassembled WGS sequence"/>
</dbReference>
<accession>A0A484LL03</accession>
<reference evidence="2 3" key="1">
    <citation type="submission" date="2018-04" db="EMBL/GenBank/DDBJ databases">
        <authorList>
            <person name="Vogel A."/>
        </authorList>
    </citation>
    <scope>NUCLEOTIDE SEQUENCE [LARGE SCALE GENOMIC DNA]</scope>
</reference>
<evidence type="ECO:0000313" key="3">
    <source>
        <dbReference type="Proteomes" id="UP000595140"/>
    </source>
</evidence>
<name>A0A484LL03_9ASTE</name>
<sequence>MFLARDIPGSIVGAVFAMLQCLFASLYSCSAPYSLRYGTILHLEMGTMSLLEYCQMFDHLAEFGQDLVNPTKRCCDKFVKGMYPKLQKQMSTASRQDFGLMYEQAKEVVRTKEGVSQKNNQQSPKTAMHAASTSKTLPGKRPLSGSKLQLSKKEKSVPTQSEASNYSRLASKYTRVVRVVGDITQESARRP</sequence>
<organism evidence="2 3">
    <name type="scientific">Cuscuta campestris</name>
    <dbReference type="NCBI Taxonomy" id="132261"/>
    <lineage>
        <taxon>Eukaryota</taxon>
        <taxon>Viridiplantae</taxon>
        <taxon>Streptophyta</taxon>
        <taxon>Embryophyta</taxon>
        <taxon>Tracheophyta</taxon>
        <taxon>Spermatophyta</taxon>
        <taxon>Magnoliopsida</taxon>
        <taxon>eudicotyledons</taxon>
        <taxon>Gunneridae</taxon>
        <taxon>Pentapetalae</taxon>
        <taxon>asterids</taxon>
        <taxon>lamiids</taxon>
        <taxon>Solanales</taxon>
        <taxon>Convolvulaceae</taxon>
        <taxon>Cuscuteae</taxon>
        <taxon>Cuscuta</taxon>
        <taxon>Cuscuta subgen. Grammica</taxon>
        <taxon>Cuscuta sect. Cleistogrammica</taxon>
    </lineage>
</organism>
<feature type="compositionally biased region" description="Polar residues" evidence="1">
    <location>
        <begin position="116"/>
        <end position="136"/>
    </location>
</feature>
<evidence type="ECO:0000313" key="2">
    <source>
        <dbReference type="EMBL" id="VFQ77172.1"/>
    </source>
</evidence>
<feature type="region of interest" description="Disordered" evidence="1">
    <location>
        <begin position="111"/>
        <end position="168"/>
    </location>
</feature>
<evidence type="ECO:0008006" key="4">
    <source>
        <dbReference type="Google" id="ProtNLM"/>
    </source>
</evidence>
<dbReference type="PROSITE" id="PS51257">
    <property type="entry name" value="PROKAR_LIPOPROTEIN"/>
    <property type="match status" value="1"/>
</dbReference>
<proteinExistence type="predicted"/>
<dbReference type="AlphaFoldDB" id="A0A484LL03"/>
<protein>
    <recommendedName>
        <fullName evidence="4">Retrotransposon gag domain-containing protein</fullName>
    </recommendedName>
</protein>
<evidence type="ECO:0000256" key="1">
    <source>
        <dbReference type="SAM" id="MobiDB-lite"/>
    </source>
</evidence>
<dbReference type="EMBL" id="OOIL02001634">
    <property type="protein sequence ID" value="VFQ77172.1"/>
    <property type="molecule type" value="Genomic_DNA"/>
</dbReference>
<feature type="compositionally biased region" description="Polar residues" evidence="1">
    <location>
        <begin position="157"/>
        <end position="168"/>
    </location>
</feature>
<gene>
    <name evidence="2" type="ORF">CCAM_LOCUS18948</name>
</gene>
<dbReference type="OrthoDB" id="1300414at2759"/>